<accession>T0QC39</accession>
<proteinExistence type="predicted"/>
<dbReference type="AlphaFoldDB" id="T0QC39"/>
<sequence>MGLLEWLLWTMLAQGSALGTFLLMFIATSAVVQFCAFRFLRFAPRCSLVPAAFVALPPDAQLAQVYGAFAIGGIATWATTVLIVHIWDLPPRTYLGFAYSCFTGGTYGLGQFFQQYYP</sequence>
<dbReference type="RefSeq" id="XP_008615559.1">
    <property type="nucleotide sequence ID" value="XM_008617337.1"/>
</dbReference>
<feature type="transmembrane region" description="Helical" evidence="1">
    <location>
        <begin position="63"/>
        <end position="87"/>
    </location>
</feature>
<protein>
    <submittedName>
        <fullName evidence="2">Uncharacterized protein</fullName>
    </submittedName>
</protein>
<dbReference type="Proteomes" id="UP000030762">
    <property type="component" value="Unassembled WGS sequence"/>
</dbReference>
<keyword evidence="3" id="KW-1185">Reference proteome</keyword>
<dbReference type="GeneID" id="19952032"/>
<dbReference type="EMBL" id="JH767171">
    <property type="protein sequence ID" value="EQC31120.1"/>
    <property type="molecule type" value="Genomic_DNA"/>
</dbReference>
<feature type="transmembrane region" description="Helical" evidence="1">
    <location>
        <begin position="6"/>
        <end position="27"/>
    </location>
</feature>
<gene>
    <name evidence="2" type="ORF">SDRG_11305</name>
</gene>
<organism evidence="2 3">
    <name type="scientific">Saprolegnia diclina (strain VS20)</name>
    <dbReference type="NCBI Taxonomy" id="1156394"/>
    <lineage>
        <taxon>Eukaryota</taxon>
        <taxon>Sar</taxon>
        <taxon>Stramenopiles</taxon>
        <taxon>Oomycota</taxon>
        <taxon>Saprolegniomycetes</taxon>
        <taxon>Saprolegniales</taxon>
        <taxon>Saprolegniaceae</taxon>
        <taxon>Saprolegnia</taxon>
    </lineage>
</organism>
<evidence type="ECO:0000256" key="1">
    <source>
        <dbReference type="SAM" id="Phobius"/>
    </source>
</evidence>
<dbReference type="OrthoDB" id="62379at2759"/>
<keyword evidence="1" id="KW-0472">Membrane</keyword>
<dbReference type="OMA" id="QFCAFRF"/>
<dbReference type="VEuPathDB" id="FungiDB:SDRG_11305"/>
<keyword evidence="1" id="KW-1133">Transmembrane helix</keyword>
<keyword evidence="1" id="KW-0812">Transmembrane</keyword>
<dbReference type="InParanoid" id="T0QC39"/>
<reference evidence="2 3" key="1">
    <citation type="submission" date="2012-04" db="EMBL/GenBank/DDBJ databases">
        <title>The Genome Sequence of Saprolegnia declina VS20.</title>
        <authorList>
            <consortium name="The Broad Institute Genome Sequencing Platform"/>
            <person name="Russ C."/>
            <person name="Nusbaum C."/>
            <person name="Tyler B."/>
            <person name="van West P."/>
            <person name="Dieguez-Uribeondo J."/>
            <person name="de Bruijn I."/>
            <person name="Tripathy S."/>
            <person name="Jiang R."/>
            <person name="Young S.K."/>
            <person name="Zeng Q."/>
            <person name="Gargeya S."/>
            <person name="Fitzgerald M."/>
            <person name="Haas B."/>
            <person name="Abouelleil A."/>
            <person name="Alvarado L."/>
            <person name="Arachchi H.M."/>
            <person name="Berlin A."/>
            <person name="Chapman S.B."/>
            <person name="Goldberg J."/>
            <person name="Griggs A."/>
            <person name="Gujja S."/>
            <person name="Hansen M."/>
            <person name="Howarth C."/>
            <person name="Imamovic A."/>
            <person name="Larimer J."/>
            <person name="McCowen C."/>
            <person name="Montmayeur A."/>
            <person name="Murphy C."/>
            <person name="Neiman D."/>
            <person name="Pearson M."/>
            <person name="Priest M."/>
            <person name="Roberts A."/>
            <person name="Saif S."/>
            <person name="Shea T."/>
            <person name="Sisk P."/>
            <person name="Sykes S."/>
            <person name="Wortman J."/>
            <person name="Nusbaum C."/>
            <person name="Birren B."/>
        </authorList>
    </citation>
    <scope>NUCLEOTIDE SEQUENCE [LARGE SCALE GENOMIC DNA]</scope>
    <source>
        <strain evidence="2 3">VS20</strain>
    </source>
</reference>
<name>T0QC39_SAPDV</name>
<evidence type="ECO:0000313" key="3">
    <source>
        <dbReference type="Proteomes" id="UP000030762"/>
    </source>
</evidence>
<evidence type="ECO:0000313" key="2">
    <source>
        <dbReference type="EMBL" id="EQC31120.1"/>
    </source>
</evidence>